<dbReference type="STRING" id="530564.Psta_1654"/>
<dbReference type="EMBL" id="CP001848">
    <property type="protein sequence ID" value="ADB16329.1"/>
    <property type="molecule type" value="Genomic_DNA"/>
</dbReference>
<evidence type="ECO:0000313" key="2">
    <source>
        <dbReference type="Proteomes" id="UP000001887"/>
    </source>
</evidence>
<dbReference type="AlphaFoldDB" id="D2QYB5"/>
<protein>
    <submittedName>
        <fullName evidence="1">Uncharacterized protein</fullName>
    </submittedName>
</protein>
<evidence type="ECO:0000313" key="1">
    <source>
        <dbReference type="EMBL" id="ADB16329.1"/>
    </source>
</evidence>
<keyword evidence="2" id="KW-1185">Reference proteome</keyword>
<accession>D2QYB5</accession>
<organism evidence="1 2">
    <name type="scientific">Pirellula staleyi (strain ATCC 27377 / DSM 6068 / ICPB 4128)</name>
    <name type="common">Pirella staleyi</name>
    <dbReference type="NCBI Taxonomy" id="530564"/>
    <lineage>
        <taxon>Bacteria</taxon>
        <taxon>Pseudomonadati</taxon>
        <taxon>Planctomycetota</taxon>
        <taxon>Planctomycetia</taxon>
        <taxon>Pirellulales</taxon>
        <taxon>Pirellulaceae</taxon>
        <taxon>Pirellula</taxon>
    </lineage>
</organism>
<dbReference type="KEGG" id="psl:Psta_1654"/>
<dbReference type="HOGENOM" id="CLU_1371108_0_0_0"/>
<proteinExistence type="predicted"/>
<name>D2QYB5_PIRSD</name>
<gene>
    <name evidence="1" type="ordered locus">Psta_1654</name>
</gene>
<dbReference type="Proteomes" id="UP000001887">
    <property type="component" value="Chromosome"/>
</dbReference>
<sequence length="199" mass="22363">MDIVTSNPSNRARTRNITEGSVYRGEHVGETNQFYSTPLYTSATNLYQHPADLLQKIGISCRGMRPFARTSAERFHCEFTGIIATIGHFNPSRHVSKWSLQVMLRNLIAREVLLPFVNITCPTMFQRLNTRRSACLTPILHFFASTACAKPSSSHQQKSLLLLKRVWHAGCIVVAKRVCKMTADGMFVLLTMGENYGLA</sequence>
<reference evidence="1 2" key="1">
    <citation type="journal article" date="2009" name="Stand. Genomic Sci.">
        <title>Complete genome sequence of Pirellula staleyi type strain (ATCC 27377).</title>
        <authorList>
            <person name="Clum A."/>
            <person name="Tindall B.J."/>
            <person name="Sikorski J."/>
            <person name="Ivanova N."/>
            <person name="Mavrommatis K."/>
            <person name="Lucas S."/>
            <person name="Glavina del Rio T."/>
            <person name="Nolan M."/>
            <person name="Chen F."/>
            <person name="Tice H."/>
            <person name="Pitluck S."/>
            <person name="Cheng J.F."/>
            <person name="Chertkov O."/>
            <person name="Brettin T."/>
            <person name="Han C."/>
            <person name="Detter J.C."/>
            <person name="Kuske C."/>
            <person name="Bruce D."/>
            <person name="Goodwin L."/>
            <person name="Ovchinikova G."/>
            <person name="Pati A."/>
            <person name="Mikhailova N."/>
            <person name="Chen A."/>
            <person name="Palaniappan K."/>
            <person name="Land M."/>
            <person name="Hauser L."/>
            <person name="Chang Y.J."/>
            <person name="Jeffries C.D."/>
            <person name="Chain P."/>
            <person name="Rohde M."/>
            <person name="Goker M."/>
            <person name="Bristow J."/>
            <person name="Eisen J.A."/>
            <person name="Markowitz V."/>
            <person name="Hugenholtz P."/>
            <person name="Kyrpides N.C."/>
            <person name="Klenk H.P."/>
            <person name="Lapidus A."/>
        </authorList>
    </citation>
    <scope>NUCLEOTIDE SEQUENCE [LARGE SCALE GENOMIC DNA]</scope>
    <source>
        <strain evidence="2">ATCC 27377 / DSM 6068 / ICPB 4128</strain>
    </source>
</reference>